<evidence type="ECO:0000313" key="2">
    <source>
        <dbReference type="EMBL" id="KAJ8923797.1"/>
    </source>
</evidence>
<keyword evidence="3" id="KW-1185">Reference proteome</keyword>
<proteinExistence type="predicted"/>
<dbReference type="AlphaFoldDB" id="A0AAV8WC90"/>
<organism evidence="2 3">
    <name type="scientific">Exocentrus adspersus</name>
    <dbReference type="NCBI Taxonomy" id="1586481"/>
    <lineage>
        <taxon>Eukaryota</taxon>
        <taxon>Metazoa</taxon>
        <taxon>Ecdysozoa</taxon>
        <taxon>Arthropoda</taxon>
        <taxon>Hexapoda</taxon>
        <taxon>Insecta</taxon>
        <taxon>Pterygota</taxon>
        <taxon>Neoptera</taxon>
        <taxon>Endopterygota</taxon>
        <taxon>Coleoptera</taxon>
        <taxon>Polyphaga</taxon>
        <taxon>Cucujiformia</taxon>
        <taxon>Chrysomeloidea</taxon>
        <taxon>Cerambycidae</taxon>
        <taxon>Lamiinae</taxon>
        <taxon>Acanthocinini</taxon>
        <taxon>Exocentrus</taxon>
    </lineage>
</organism>
<dbReference type="InterPro" id="IPR036514">
    <property type="entry name" value="SGNH_hydro_sf"/>
</dbReference>
<dbReference type="InterPro" id="IPR041966">
    <property type="entry name" value="LOTUS-like"/>
</dbReference>
<evidence type="ECO:0000259" key="1">
    <source>
        <dbReference type="Pfam" id="PF17182"/>
    </source>
</evidence>
<accession>A0AAV8WC90</accession>
<dbReference type="Pfam" id="PF17182">
    <property type="entry name" value="OSK"/>
    <property type="match status" value="1"/>
</dbReference>
<sequence>MVLGNQDLLSEEKEITKILISIICLYGKDGLPLEKVSEEFQSYCGFTIPYEKFGAENLRSWILTLPDIYLLLDSQNNEVLIQQSQKSTHIKELILKQKSHRRYQLKRKNDNNYFHRDSKRRRESGLYNLPQGSFIHNSINKTSVNDSNRFNKFEQLECMLPLLYKHQALGDDFFVDIADTKLGYYIPENGPKECGLCAAGQTILDLTKKVQNAVYLAPRVVVMIGFQDLLCGRNVNNMICDLRQLVIELKRRNTRVTIITLIPSPKLPTLKRLKMRMDIYNRAILDYACDTELKCNVIDMNAIFLNEEENFRKDYDRLSRLAKKDQYKVFSDYGRKIFLSTLKCCLREQIEVGH</sequence>
<dbReference type="Gene3D" id="3.40.50.1110">
    <property type="entry name" value="SGNH hydrolase"/>
    <property type="match status" value="1"/>
</dbReference>
<dbReference type="SUPFAM" id="SSF52266">
    <property type="entry name" value="SGNH hydrolase"/>
    <property type="match status" value="1"/>
</dbReference>
<dbReference type="Proteomes" id="UP001159042">
    <property type="component" value="Unassembled WGS sequence"/>
</dbReference>
<feature type="domain" description="OSK" evidence="1">
    <location>
        <begin position="160"/>
        <end position="315"/>
    </location>
</feature>
<evidence type="ECO:0000313" key="3">
    <source>
        <dbReference type="Proteomes" id="UP001159042"/>
    </source>
</evidence>
<reference evidence="2 3" key="1">
    <citation type="journal article" date="2023" name="Insect Mol. Biol.">
        <title>Genome sequencing provides insights into the evolution of gene families encoding plant cell wall-degrading enzymes in longhorned beetles.</title>
        <authorList>
            <person name="Shin N.R."/>
            <person name="Okamura Y."/>
            <person name="Kirsch R."/>
            <person name="Pauchet Y."/>
        </authorList>
    </citation>
    <scope>NUCLEOTIDE SEQUENCE [LARGE SCALE GENOMIC DNA]</scope>
    <source>
        <strain evidence="2">EAD_L_NR</strain>
    </source>
</reference>
<dbReference type="EMBL" id="JANEYG010000004">
    <property type="protein sequence ID" value="KAJ8923797.1"/>
    <property type="molecule type" value="Genomic_DNA"/>
</dbReference>
<dbReference type="Gene3D" id="3.30.420.610">
    <property type="entry name" value="LOTUS domain-like"/>
    <property type="match status" value="1"/>
</dbReference>
<name>A0AAV8WC90_9CUCU</name>
<dbReference type="InterPro" id="IPR033447">
    <property type="entry name" value="OSK"/>
</dbReference>
<comment type="caution">
    <text evidence="2">The sequence shown here is derived from an EMBL/GenBank/DDBJ whole genome shotgun (WGS) entry which is preliminary data.</text>
</comment>
<protein>
    <recommendedName>
        <fullName evidence="1">OSK domain-containing protein</fullName>
    </recommendedName>
</protein>
<gene>
    <name evidence="2" type="ORF">NQ315_010379</name>
</gene>